<evidence type="ECO:0000313" key="3">
    <source>
        <dbReference type="Proteomes" id="UP001374535"/>
    </source>
</evidence>
<reference evidence="2 3" key="1">
    <citation type="journal article" date="2023" name="Life. Sci Alliance">
        <title>Evolutionary insights into 3D genome organization and epigenetic landscape of Vigna mungo.</title>
        <authorList>
            <person name="Junaid A."/>
            <person name="Singh B."/>
            <person name="Bhatia S."/>
        </authorList>
    </citation>
    <scope>NUCLEOTIDE SEQUENCE [LARGE SCALE GENOMIC DNA]</scope>
    <source>
        <strain evidence="2">Urdbean</strain>
    </source>
</reference>
<name>A0AAQ3SAD2_VIGMU</name>
<feature type="region of interest" description="Disordered" evidence="1">
    <location>
        <begin position="52"/>
        <end position="102"/>
    </location>
</feature>
<gene>
    <name evidence="2" type="ORF">V8G54_001961</name>
</gene>
<dbReference type="AlphaFoldDB" id="A0AAQ3SAD2"/>
<dbReference type="Proteomes" id="UP001374535">
    <property type="component" value="Chromosome 1"/>
</dbReference>
<organism evidence="2 3">
    <name type="scientific">Vigna mungo</name>
    <name type="common">Black gram</name>
    <name type="synonym">Phaseolus mungo</name>
    <dbReference type="NCBI Taxonomy" id="3915"/>
    <lineage>
        <taxon>Eukaryota</taxon>
        <taxon>Viridiplantae</taxon>
        <taxon>Streptophyta</taxon>
        <taxon>Embryophyta</taxon>
        <taxon>Tracheophyta</taxon>
        <taxon>Spermatophyta</taxon>
        <taxon>Magnoliopsida</taxon>
        <taxon>eudicotyledons</taxon>
        <taxon>Gunneridae</taxon>
        <taxon>Pentapetalae</taxon>
        <taxon>rosids</taxon>
        <taxon>fabids</taxon>
        <taxon>Fabales</taxon>
        <taxon>Fabaceae</taxon>
        <taxon>Papilionoideae</taxon>
        <taxon>50 kb inversion clade</taxon>
        <taxon>NPAAA clade</taxon>
        <taxon>indigoferoid/millettioid clade</taxon>
        <taxon>Phaseoleae</taxon>
        <taxon>Vigna</taxon>
    </lineage>
</organism>
<keyword evidence="3" id="KW-1185">Reference proteome</keyword>
<proteinExistence type="predicted"/>
<evidence type="ECO:0000313" key="2">
    <source>
        <dbReference type="EMBL" id="WVZ23417.1"/>
    </source>
</evidence>
<evidence type="ECO:0000256" key="1">
    <source>
        <dbReference type="SAM" id="MobiDB-lite"/>
    </source>
</evidence>
<protein>
    <submittedName>
        <fullName evidence="2">Uncharacterized protein</fullName>
    </submittedName>
</protein>
<dbReference type="EMBL" id="CP144700">
    <property type="protein sequence ID" value="WVZ23417.1"/>
    <property type="molecule type" value="Genomic_DNA"/>
</dbReference>
<sequence>MEASMLCVHHQDHQTQNRASATTTKNDYFHDEPKDVKLLACQQFASIETPTLGHPYAKKKRNPESQNQKPLSRNCLPPCETELATRREKESPLPVKTASEREKKEGKKRVVAFLELLPCILIRKVLFALHYEFLKLEKEAEVPELVPLGLAEVVGNGEVLKKCEKDKEVNVNGGESTERRGERRRRIDATWTVMSQTEDEVEAFSMNKDRTHRSSLVVSAKALYSASVEERATERCFQELQEMRRSNCRDETFAARARQIMEHPFEGRPMRHSRMLHELRKFVGVEGDVRETPADKGVDVDFVLAMLDLWSGSSCSGRNYFNAQEIVKITKVFQGKSSSKGGNKMKRDTSAVELTKPRESKNTRSFVYQARVHFEAANMIRETFVDKTRGLEHENFLFECPLKKCIVDIKLTNGPSLTNCKCEDNANGDRFNNRTECLYAVPTRELVKPLATSRALYRSIEPSEKDAQVYGAMKQRSLCGQSGPTKIWLARDRVHPHMSHYELFDLIFCCMEETHKVWKRDKSLSKSVPELVMFKPESLPINNDARLARSLVTVSRRGTRRHRDTGVLLLEGVTLRQDMALDIAPLTATKKRFAIARALSWEKEPVVEQQQRRVLEGEASRGGHKKECSITVVEATQDMVSHVFNGERKPSEARRFVVCFRECMCAGEESIDHVMSLFETPRMPLQGREWFNKQDTELEVQRWKGSMWIFEKIIAIKKSFNLKFPGLLMDEELSLAMEGKKKRRNDVLC</sequence>
<accession>A0AAQ3SAD2</accession>